<evidence type="ECO:0000313" key="3">
    <source>
        <dbReference type="Proteomes" id="UP001141327"/>
    </source>
</evidence>
<dbReference type="InterPro" id="IPR032675">
    <property type="entry name" value="LRR_dom_sf"/>
</dbReference>
<comment type="caution">
    <text evidence="2">The sequence shown here is derived from an EMBL/GenBank/DDBJ whole genome shotgun (WGS) entry which is preliminary data.</text>
</comment>
<organism evidence="2 3">
    <name type="scientific">Paratrimastix pyriformis</name>
    <dbReference type="NCBI Taxonomy" id="342808"/>
    <lineage>
        <taxon>Eukaryota</taxon>
        <taxon>Metamonada</taxon>
        <taxon>Preaxostyla</taxon>
        <taxon>Paratrimastigidae</taxon>
        <taxon>Paratrimastix</taxon>
    </lineage>
</organism>
<sequence>MGGDLSRPRKDPPRRTTRAKVCSFFWSFSSSKLRFQSPPPPHLEHDPGPPLETSPPSEPQAESQCADVGVDVDVQEPGEEPSGWDPFALLSDDALTVILLSSSAISDHIRFRAVCERWKALLHRRCRLSTVESTAVDPLDPDWPIRADLPLIVSDMMGMLLSEMTTGLETLILDGLVLPLNRGETLRPWPALPALRTLSLRRTSVPVEVLRPFLAGAPRLETLIMDDMPPSVLETLRSHCPCLETLSAFRWRISTLPGLPRLRHLAAKGLAHFQTLPTAGLESLVLDDILHHRGLERVAPSLRHLRIRIGPELPGDSPPSLLPLLTSLALVGNVRNSATLLGLVRASPALERFVLADGYFGTVAGTQDRELVQALARSPRLREVVLRPVVGALPDLVLGCAELLGRVERLVVQRGGYGSPGVGTGTGTGTGALNLTDQTAPRLADLELVNITATRATISLRALRALRLWDFRADAALLVDCPALGQLDLTRVTAAPIGLRCPDLGILTLPEEPRPGAPGVEFLAAMPHLRVLYANRNPEAVWLGLGQHAPRLAKIHRARIVHPWLTTPRLARDLGAALSRLHLIYGTQGCLAAPLACPAGLQALTVAFEQQAREATASLTITGAGLQQLTLQNPEGVERLSLGCPGLRELALETAPALRQIALTCPAAPPLERLSLHKCGSLEPEALRAGLLEACGPTLLSLRVSQWGAAAEGQGWELPRMPRLGQLTVDGAPRLVALTLVRCRALSRLTVSHCAVLALVRLATGRLRTLEIDGCPALATVRLVGTPRGQLARCALPPKAHLLAS</sequence>
<accession>A0ABQ8UZV1</accession>
<proteinExistence type="predicted"/>
<name>A0ABQ8UZV1_9EUKA</name>
<reference evidence="2" key="1">
    <citation type="journal article" date="2022" name="bioRxiv">
        <title>Genomics of Preaxostyla Flagellates Illuminates Evolutionary Transitions and the Path Towards Mitochondrial Loss.</title>
        <authorList>
            <person name="Novak L.V.F."/>
            <person name="Treitli S.C."/>
            <person name="Pyrih J."/>
            <person name="Halakuc P."/>
            <person name="Pipaliya S.V."/>
            <person name="Vacek V."/>
            <person name="Brzon O."/>
            <person name="Soukal P."/>
            <person name="Eme L."/>
            <person name="Dacks J.B."/>
            <person name="Karnkowska A."/>
            <person name="Elias M."/>
            <person name="Hampl V."/>
        </authorList>
    </citation>
    <scope>NUCLEOTIDE SEQUENCE</scope>
    <source>
        <strain evidence="2">RCP-MX</strain>
    </source>
</reference>
<gene>
    <name evidence="2" type="ORF">PAPYR_942</name>
</gene>
<feature type="compositionally biased region" description="Pro residues" evidence="1">
    <location>
        <begin position="48"/>
        <end position="58"/>
    </location>
</feature>
<dbReference type="SUPFAM" id="SSF52058">
    <property type="entry name" value="L domain-like"/>
    <property type="match status" value="1"/>
</dbReference>
<keyword evidence="3" id="KW-1185">Reference proteome</keyword>
<dbReference type="PANTHER" id="PTHR13318">
    <property type="entry name" value="PARTNER OF PAIRED, ISOFORM B-RELATED"/>
    <property type="match status" value="1"/>
</dbReference>
<dbReference type="EMBL" id="JAPMOS010000003">
    <property type="protein sequence ID" value="KAJ4462330.1"/>
    <property type="molecule type" value="Genomic_DNA"/>
</dbReference>
<protein>
    <submittedName>
        <fullName evidence="2">Uncharacterized protein</fullName>
    </submittedName>
</protein>
<feature type="region of interest" description="Disordered" evidence="1">
    <location>
        <begin position="31"/>
        <end position="65"/>
    </location>
</feature>
<dbReference type="Proteomes" id="UP001141327">
    <property type="component" value="Unassembled WGS sequence"/>
</dbReference>
<evidence type="ECO:0000256" key="1">
    <source>
        <dbReference type="SAM" id="MobiDB-lite"/>
    </source>
</evidence>
<evidence type="ECO:0000313" key="2">
    <source>
        <dbReference type="EMBL" id="KAJ4462330.1"/>
    </source>
</evidence>
<dbReference type="Gene3D" id="3.80.10.10">
    <property type="entry name" value="Ribonuclease Inhibitor"/>
    <property type="match status" value="2"/>
</dbReference>